<dbReference type="PRINTS" id="PR01070">
    <property type="entry name" value="ACCCTRFRASEB"/>
</dbReference>
<dbReference type="GO" id="GO:2001295">
    <property type="term" value="P:malonyl-CoA biosynthetic process"/>
    <property type="evidence" value="ECO:0007669"/>
    <property type="project" value="UniProtKB-UniRule"/>
</dbReference>
<evidence type="ECO:0000256" key="4">
    <source>
        <dbReference type="HAMAP-Rule" id="MF_01395"/>
    </source>
</evidence>
<keyword evidence="4" id="KW-0275">Fatty acid biosynthesis</keyword>
<accession>A0A1S1V5B8</accession>
<evidence type="ECO:0000256" key="1">
    <source>
        <dbReference type="ARBA" id="ARBA00022516"/>
    </source>
</evidence>
<reference evidence="7 8" key="1">
    <citation type="submission" date="2016-09" db="EMBL/GenBank/DDBJ databases">
        <title>Genome sequence of Eubacterium angustum.</title>
        <authorList>
            <person name="Poehlein A."/>
            <person name="Daniel R."/>
        </authorList>
    </citation>
    <scope>NUCLEOTIDE SEQUENCE [LARGE SCALE GENOMIC DNA]</scope>
    <source>
        <strain evidence="7 8">DSM 1989</strain>
    </source>
</reference>
<dbReference type="SUPFAM" id="SSF52096">
    <property type="entry name" value="ClpP/crotonase"/>
    <property type="match status" value="1"/>
</dbReference>
<dbReference type="GO" id="GO:0009317">
    <property type="term" value="C:acetyl-CoA carboxylase complex"/>
    <property type="evidence" value="ECO:0007669"/>
    <property type="project" value="InterPro"/>
</dbReference>
<name>A0A1S1V5B8_9FIRM</name>
<dbReference type="EMBL" id="MKIE01000007">
    <property type="protein sequence ID" value="OHW61772.1"/>
    <property type="molecule type" value="Genomic_DNA"/>
</dbReference>
<dbReference type="UniPathway" id="UPA00655">
    <property type="reaction ID" value="UER00711"/>
</dbReference>
<feature type="domain" description="CoA carboxyltransferase N-terminal" evidence="6">
    <location>
        <begin position="58"/>
        <end position="317"/>
    </location>
</feature>
<evidence type="ECO:0000313" key="7">
    <source>
        <dbReference type="EMBL" id="OHW61772.1"/>
    </source>
</evidence>
<feature type="zinc finger region" description="C4-type" evidence="4">
    <location>
        <begin position="62"/>
        <end position="84"/>
    </location>
</feature>
<comment type="similarity">
    <text evidence="4">Belongs to the AccD/PCCB family.</text>
</comment>
<comment type="caution">
    <text evidence="7">The sequence shown here is derived from an EMBL/GenBank/DDBJ whole genome shotgun (WGS) entry which is preliminary data.</text>
</comment>
<dbReference type="OrthoDB" id="9803706at2"/>
<feature type="binding site" evidence="4">
    <location>
        <position position="62"/>
    </location>
    <ligand>
        <name>Zn(2+)</name>
        <dbReference type="ChEBI" id="CHEBI:29105"/>
    </ligand>
</feature>
<comment type="subcellular location">
    <subcellularLocation>
        <location evidence="4">Cytoplasm</location>
    </subcellularLocation>
</comment>
<comment type="cofactor">
    <cofactor evidence="4">
        <name>Zn(2+)</name>
        <dbReference type="ChEBI" id="CHEBI:29105"/>
    </cofactor>
    <text evidence="4">Binds 1 zinc ion per subunit.</text>
</comment>
<evidence type="ECO:0000256" key="2">
    <source>
        <dbReference type="ARBA" id="ARBA00022679"/>
    </source>
</evidence>
<comment type="subunit">
    <text evidence="4">Acetyl-CoA carboxylase is a heterohexamer composed of biotin carboxyl carrier protein (AccB), biotin carboxylase (AccC) and two subunits each of ACCase subunit alpha (AccA) and ACCase subunit beta (AccD).</text>
</comment>
<keyword evidence="4" id="KW-0547">Nucleotide-binding</keyword>
<evidence type="ECO:0000256" key="5">
    <source>
        <dbReference type="SAM" id="MobiDB-lite"/>
    </source>
</evidence>
<keyword evidence="4" id="KW-0963">Cytoplasm</keyword>
<dbReference type="AlphaFoldDB" id="A0A1S1V5B8"/>
<dbReference type="GO" id="GO:0008270">
    <property type="term" value="F:zinc ion binding"/>
    <property type="evidence" value="ECO:0007669"/>
    <property type="project" value="UniProtKB-UniRule"/>
</dbReference>
<keyword evidence="4" id="KW-0276">Fatty acid metabolism</keyword>
<dbReference type="GO" id="GO:0005524">
    <property type="term" value="F:ATP binding"/>
    <property type="evidence" value="ECO:0007669"/>
    <property type="project" value="UniProtKB-KW"/>
</dbReference>
<keyword evidence="1 4" id="KW-0444">Lipid biosynthesis</keyword>
<dbReference type="GO" id="GO:0003989">
    <property type="term" value="F:acetyl-CoA carboxylase activity"/>
    <property type="evidence" value="ECO:0007669"/>
    <property type="project" value="InterPro"/>
</dbReference>
<dbReference type="NCBIfam" id="TIGR00515">
    <property type="entry name" value="accD"/>
    <property type="match status" value="1"/>
</dbReference>
<dbReference type="STRING" id="39480.EUAN_17750"/>
<dbReference type="HAMAP" id="MF_01395">
    <property type="entry name" value="AcetylCoA_CT_beta"/>
    <property type="match status" value="1"/>
</dbReference>
<dbReference type="GO" id="GO:0006633">
    <property type="term" value="P:fatty acid biosynthetic process"/>
    <property type="evidence" value="ECO:0007669"/>
    <property type="project" value="UniProtKB-KW"/>
</dbReference>
<dbReference type="PROSITE" id="PS50980">
    <property type="entry name" value="COA_CT_NTER"/>
    <property type="match status" value="1"/>
</dbReference>
<keyword evidence="3 4" id="KW-0443">Lipid metabolism</keyword>
<dbReference type="EC" id="2.1.3.15" evidence="4"/>
<gene>
    <name evidence="4 7" type="primary">accD</name>
    <name evidence="7" type="ORF">EUAN_17750</name>
</gene>
<comment type="pathway">
    <text evidence="4">Lipid metabolism; malonyl-CoA biosynthesis; malonyl-CoA from acetyl-CoA: step 1/1.</text>
</comment>
<proteinExistence type="inferred from homology"/>
<feature type="binding site" evidence="4">
    <location>
        <position position="84"/>
    </location>
    <ligand>
        <name>Zn(2+)</name>
        <dbReference type="ChEBI" id="CHEBI:29105"/>
    </ligand>
</feature>
<evidence type="ECO:0000256" key="3">
    <source>
        <dbReference type="ARBA" id="ARBA00023098"/>
    </source>
</evidence>
<dbReference type="Proteomes" id="UP000180254">
    <property type="component" value="Unassembled WGS sequence"/>
</dbReference>
<dbReference type="GO" id="GO:0016743">
    <property type="term" value="F:carboxyl- or carbamoyltransferase activity"/>
    <property type="evidence" value="ECO:0007669"/>
    <property type="project" value="UniProtKB-UniRule"/>
</dbReference>
<keyword evidence="7" id="KW-0436">Ligase</keyword>
<dbReference type="PANTHER" id="PTHR42995">
    <property type="entry name" value="ACETYL-COENZYME A CARBOXYLASE CARBOXYL TRANSFERASE SUBUNIT BETA, CHLOROPLASTIC"/>
    <property type="match status" value="1"/>
</dbReference>
<dbReference type="InterPro" id="IPR000438">
    <property type="entry name" value="Acetyl_CoA_COase_Trfase_b_su"/>
</dbReference>
<keyword evidence="8" id="KW-1185">Reference proteome</keyword>
<feature type="binding site" evidence="4">
    <location>
        <position position="65"/>
    </location>
    <ligand>
        <name>Zn(2+)</name>
        <dbReference type="ChEBI" id="CHEBI:29105"/>
    </ligand>
</feature>
<protein>
    <recommendedName>
        <fullName evidence="4">Acetyl-coenzyme A carboxylase carboxyl transferase subunit beta</fullName>
        <shortName evidence="4">ACCase subunit beta</shortName>
        <shortName evidence="4">Acetyl-CoA carboxylase carboxyltransferase subunit beta</shortName>
        <ecNumber evidence="4">2.1.3.15</ecNumber>
    </recommendedName>
</protein>
<dbReference type="InterPro" id="IPR029045">
    <property type="entry name" value="ClpP/crotonase-like_dom_sf"/>
</dbReference>
<feature type="binding site" evidence="4">
    <location>
        <position position="81"/>
    </location>
    <ligand>
        <name>Zn(2+)</name>
        <dbReference type="ChEBI" id="CHEBI:29105"/>
    </ligand>
</feature>
<sequence>MKLGDLFQSKRKYATVKLYKKEEAKEESPSLKTENKVDKQEETSEKPKKKMEVYDEKIWMKCTACEEVMLIKDYEANSKVCANCGFHGRLDARKRIETVIDGGSFVEYDVDISTGNPLGFPDYEEKIEKAKQQSGIEEAVVTGEGKINGIDTTIAVMDPAFMMGSMGSVVGEKITRMVEAAIEKRLPVIIFCASGGARMQEGILSLMQMAKTSAALARLDDAKLPYISVLTDPTTGGVTASFAMLGDIILAEPKALVAFAGPRVIEQTIKQKLPEGFQRSEFLVEKGFVDKIVDRHRMKSVLGDILKMHPSGGEIYE</sequence>
<comment type="catalytic activity">
    <reaction evidence="4">
        <text>N(6)-carboxybiotinyl-L-lysyl-[protein] + acetyl-CoA = N(6)-biotinyl-L-lysyl-[protein] + malonyl-CoA</text>
        <dbReference type="Rhea" id="RHEA:54728"/>
        <dbReference type="Rhea" id="RHEA-COMP:10505"/>
        <dbReference type="Rhea" id="RHEA-COMP:10506"/>
        <dbReference type="ChEBI" id="CHEBI:57288"/>
        <dbReference type="ChEBI" id="CHEBI:57384"/>
        <dbReference type="ChEBI" id="CHEBI:83144"/>
        <dbReference type="ChEBI" id="CHEBI:83145"/>
        <dbReference type="EC" id="2.1.3.15"/>
    </reaction>
</comment>
<dbReference type="Gene3D" id="3.90.226.10">
    <property type="entry name" value="2-enoyl-CoA Hydratase, Chain A, domain 1"/>
    <property type="match status" value="1"/>
</dbReference>
<dbReference type="Pfam" id="PF01039">
    <property type="entry name" value="Carboxyl_trans"/>
    <property type="match status" value="1"/>
</dbReference>
<keyword evidence="4" id="KW-0479">Metal-binding</keyword>
<organism evidence="7 8">
    <name type="scientific">Andreesenia angusta</name>
    <dbReference type="NCBI Taxonomy" id="39480"/>
    <lineage>
        <taxon>Bacteria</taxon>
        <taxon>Bacillati</taxon>
        <taxon>Bacillota</taxon>
        <taxon>Tissierellia</taxon>
        <taxon>Tissierellales</taxon>
        <taxon>Gottschalkiaceae</taxon>
        <taxon>Andreesenia</taxon>
    </lineage>
</organism>
<dbReference type="RefSeq" id="WP_071063763.1">
    <property type="nucleotide sequence ID" value="NZ_MKIE01000007.1"/>
</dbReference>
<dbReference type="InterPro" id="IPR011762">
    <property type="entry name" value="COA_CT_N"/>
</dbReference>
<evidence type="ECO:0000259" key="6">
    <source>
        <dbReference type="PROSITE" id="PS50980"/>
    </source>
</evidence>
<feature type="region of interest" description="Disordered" evidence="5">
    <location>
        <begin position="20"/>
        <end position="48"/>
    </location>
</feature>
<keyword evidence="4" id="KW-0862">Zinc</keyword>
<keyword evidence="2 4" id="KW-0808">Transferase</keyword>
<evidence type="ECO:0000313" key="8">
    <source>
        <dbReference type="Proteomes" id="UP000180254"/>
    </source>
</evidence>
<keyword evidence="4" id="KW-0067">ATP-binding</keyword>
<dbReference type="InterPro" id="IPR034733">
    <property type="entry name" value="AcCoA_carboxyl_beta"/>
</dbReference>
<dbReference type="PANTHER" id="PTHR42995:SF5">
    <property type="entry name" value="ACETYL-COENZYME A CARBOXYLASE CARBOXYL TRANSFERASE SUBUNIT BETA, CHLOROPLASTIC"/>
    <property type="match status" value="1"/>
</dbReference>
<comment type="function">
    <text evidence="4">Component of the acetyl coenzyme A carboxylase (ACC) complex. Biotin carboxylase (BC) catalyzes the carboxylation of biotin on its carrier protein (BCCP) and then the CO(2) group is transferred by the transcarboxylase to acetyl-CoA to form malonyl-CoA.</text>
</comment>
<keyword evidence="4" id="KW-0863">Zinc-finger</keyword>